<dbReference type="GO" id="GO:0012505">
    <property type="term" value="C:endomembrane system"/>
    <property type="evidence" value="ECO:0007669"/>
    <property type="project" value="UniProtKB-SubCell"/>
</dbReference>
<keyword evidence="9" id="KW-0393">Immunoglobulin domain</keyword>
<dbReference type="InterPro" id="IPR013098">
    <property type="entry name" value="Ig_I-set"/>
</dbReference>
<dbReference type="Pfam" id="PF07679">
    <property type="entry name" value="I-set"/>
    <property type="match status" value="1"/>
</dbReference>
<evidence type="ECO:0000256" key="6">
    <source>
        <dbReference type="ARBA" id="ARBA00023136"/>
    </source>
</evidence>
<evidence type="ECO:0000256" key="4">
    <source>
        <dbReference type="ARBA" id="ARBA00022729"/>
    </source>
</evidence>
<dbReference type="InterPro" id="IPR003599">
    <property type="entry name" value="Ig_sub"/>
</dbReference>
<dbReference type="GO" id="GO:0005737">
    <property type="term" value="C:cytoplasm"/>
    <property type="evidence" value="ECO:0007669"/>
    <property type="project" value="UniProtKB-SubCell"/>
</dbReference>
<evidence type="ECO:0000256" key="3">
    <source>
        <dbReference type="ARBA" id="ARBA00022692"/>
    </source>
</evidence>
<evidence type="ECO:0000256" key="8">
    <source>
        <dbReference type="ARBA" id="ARBA00023180"/>
    </source>
</evidence>
<evidence type="ECO:0000256" key="7">
    <source>
        <dbReference type="ARBA" id="ARBA00023157"/>
    </source>
</evidence>
<keyword evidence="5" id="KW-1133">Transmembrane helix</keyword>
<proteinExistence type="predicted"/>
<dbReference type="InterPro" id="IPR013783">
    <property type="entry name" value="Ig-like_fold"/>
</dbReference>
<reference evidence="12" key="1">
    <citation type="submission" date="2025-08" db="UniProtKB">
        <authorList>
            <consortium name="Ensembl"/>
        </authorList>
    </citation>
    <scope>IDENTIFICATION</scope>
</reference>
<dbReference type="SMART" id="SM00409">
    <property type="entry name" value="IG"/>
    <property type="match status" value="2"/>
</dbReference>
<keyword evidence="3" id="KW-0812">Transmembrane</keyword>
<reference evidence="12" key="2">
    <citation type="submission" date="2025-09" db="UniProtKB">
        <authorList>
            <consortium name="Ensembl"/>
        </authorList>
    </citation>
    <scope>IDENTIFICATION</scope>
</reference>
<evidence type="ECO:0000256" key="9">
    <source>
        <dbReference type="ARBA" id="ARBA00023319"/>
    </source>
</evidence>
<keyword evidence="4" id="KW-0732">Signal</keyword>
<evidence type="ECO:0000256" key="1">
    <source>
        <dbReference type="ARBA" id="ARBA00004496"/>
    </source>
</evidence>
<keyword evidence="6" id="KW-0472">Membrane</keyword>
<evidence type="ECO:0000313" key="12">
    <source>
        <dbReference type="Ensembl" id="ENSEBUP00000023460.1"/>
    </source>
</evidence>
<dbReference type="InterPro" id="IPR013106">
    <property type="entry name" value="Ig_V-set"/>
</dbReference>
<dbReference type="Proteomes" id="UP000694388">
    <property type="component" value="Unplaced"/>
</dbReference>
<organism evidence="12 13">
    <name type="scientific">Eptatretus burgeri</name>
    <name type="common">Inshore hagfish</name>
    <dbReference type="NCBI Taxonomy" id="7764"/>
    <lineage>
        <taxon>Eukaryota</taxon>
        <taxon>Metazoa</taxon>
        <taxon>Chordata</taxon>
        <taxon>Craniata</taxon>
        <taxon>Vertebrata</taxon>
        <taxon>Cyclostomata</taxon>
        <taxon>Myxini</taxon>
        <taxon>Myxiniformes</taxon>
        <taxon>Myxinidae</taxon>
        <taxon>Eptatretinae</taxon>
        <taxon>Eptatretus</taxon>
    </lineage>
</organism>
<evidence type="ECO:0000256" key="2">
    <source>
        <dbReference type="ARBA" id="ARBA00022490"/>
    </source>
</evidence>
<dbReference type="InterPro" id="IPR036179">
    <property type="entry name" value="Ig-like_dom_sf"/>
</dbReference>
<name>A0A8C4R2P4_EPTBU</name>
<comment type="subcellular location">
    <subcellularLocation>
        <location evidence="1">Cytoplasm</location>
    </subcellularLocation>
    <subcellularLocation>
        <location evidence="10">Endomembrane system</location>
        <topology evidence="10">Single-pass type I membrane protein</topology>
    </subcellularLocation>
</comment>
<dbReference type="PANTHER" id="PTHR44888">
    <property type="entry name" value="HEPACAM FAMILY MEMBER 2-RELATED"/>
    <property type="match status" value="1"/>
</dbReference>
<dbReference type="InterPro" id="IPR007110">
    <property type="entry name" value="Ig-like_dom"/>
</dbReference>
<keyword evidence="7" id="KW-1015">Disulfide bond</keyword>
<sequence length="347" mass="38299">MLELSALFGSNYNPTPFHHMECVAGHAALLEVRYSLPGGRASALVQWRRLAPRPAAVGQWFAGEPLSIQPDFVERVRVRLNGSLEILHLKPSDEGVYEVEISITGSVESGHHSMRLTVDVPVSQPEVFLSTPVALELSDEVTLLCKHINGSRPRYSWLKGHEALENSSRHQLAPDLNSLIIGPVELADSDEYRCRVENGVSGETSAPVLLTVYREYGVSSSLEKRDRRIWMGKPAKSGSVSNTCSPHCIVMVFGNRHHPGFPARLCIYTGSGQNKWKHQCKVINRVVENDVRPVRIIAWRPLASGIVQEGCGTILTQESQSAHSFLMEVENAVSGVIPEYPINVQLG</sequence>
<evidence type="ECO:0000313" key="13">
    <source>
        <dbReference type="Proteomes" id="UP000694388"/>
    </source>
</evidence>
<dbReference type="SUPFAM" id="SSF48726">
    <property type="entry name" value="Immunoglobulin"/>
    <property type="match status" value="2"/>
</dbReference>
<evidence type="ECO:0000256" key="5">
    <source>
        <dbReference type="ARBA" id="ARBA00022989"/>
    </source>
</evidence>
<dbReference type="Ensembl" id="ENSEBUT00000024036.1">
    <property type="protein sequence ID" value="ENSEBUP00000023460.1"/>
    <property type="gene ID" value="ENSEBUG00000014452.1"/>
</dbReference>
<evidence type="ECO:0000256" key="10">
    <source>
        <dbReference type="ARBA" id="ARBA00046288"/>
    </source>
</evidence>
<dbReference type="Gene3D" id="2.60.40.10">
    <property type="entry name" value="Immunoglobulins"/>
    <property type="match status" value="2"/>
</dbReference>
<dbReference type="AlphaFoldDB" id="A0A8C4R2P4"/>
<dbReference type="InterPro" id="IPR052280">
    <property type="entry name" value="HEPACAM_domain"/>
</dbReference>
<evidence type="ECO:0000259" key="11">
    <source>
        <dbReference type="PROSITE" id="PS50835"/>
    </source>
</evidence>
<feature type="domain" description="Ig-like" evidence="11">
    <location>
        <begin position="125"/>
        <end position="211"/>
    </location>
</feature>
<dbReference type="PROSITE" id="PS50835">
    <property type="entry name" value="IG_LIKE"/>
    <property type="match status" value="1"/>
</dbReference>
<keyword evidence="8" id="KW-0325">Glycoprotein</keyword>
<accession>A0A8C4R2P4</accession>
<dbReference type="GeneTree" id="ENSGT01130000278319"/>
<keyword evidence="2" id="KW-0963">Cytoplasm</keyword>
<keyword evidence="13" id="KW-1185">Reference proteome</keyword>
<dbReference type="Pfam" id="PF07686">
    <property type="entry name" value="V-set"/>
    <property type="match status" value="1"/>
</dbReference>
<protein>
    <submittedName>
        <fullName evidence="12">Hepatic and glial cell adhesion molecule</fullName>
    </submittedName>
</protein>